<dbReference type="Proteomes" id="UP000178565">
    <property type="component" value="Unassembled WGS sequence"/>
</dbReference>
<evidence type="ECO:0000313" key="4">
    <source>
        <dbReference type="Proteomes" id="UP000178565"/>
    </source>
</evidence>
<dbReference type="PANTHER" id="PTHR14969:SF13">
    <property type="entry name" value="AT30094P"/>
    <property type="match status" value="1"/>
</dbReference>
<dbReference type="EMBL" id="MFDM01000003">
    <property type="protein sequence ID" value="OGE44383.1"/>
    <property type="molecule type" value="Genomic_DNA"/>
</dbReference>
<dbReference type="InterPro" id="IPR000326">
    <property type="entry name" value="PAP2/HPO"/>
</dbReference>
<gene>
    <name evidence="3" type="ORF">A3B45_03860</name>
</gene>
<sequence length="176" mass="20313">MNNISVFFLIFNLRNQYPFVDALMIFGAEYLIYLVFILMILLTFKGKINERKAIILALLSLPIAVVLIKIIHLFILEPRPYISYHITPLITYGDDVSFPSRHASIVSAIAFSYLHFKSKWFPLFLFMMVWVGFSRIYVGVHYPIDILGGFLVGIISQIISLQIIKFLKARFFLPSA</sequence>
<protein>
    <recommendedName>
        <fullName evidence="2">Phosphatidic acid phosphatase type 2/haloperoxidase domain-containing protein</fullName>
    </recommendedName>
</protein>
<dbReference type="STRING" id="1797785.A3B45_03860"/>
<evidence type="ECO:0000313" key="3">
    <source>
        <dbReference type="EMBL" id="OGE44383.1"/>
    </source>
</evidence>
<dbReference type="SUPFAM" id="SSF48317">
    <property type="entry name" value="Acid phosphatase/Vanadium-dependent haloperoxidase"/>
    <property type="match status" value="1"/>
</dbReference>
<dbReference type="SMART" id="SM00014">
    <property type="entry name" value="acidPPc"/>
    <property type="match status" value="1"/>
</dbReference>
<dbReference type="AlphaFoldDB" id="A0A1F5KTX2"/>
<accession>A0A1F5KTX2</accession>
<keyword evidence="1" id="KW-0472">Membrane</keyword>
<name>A0A1F5KTX2_9BACT</name>
<organism evidence="3 4">
    <name type="scientific">Candidatus Daviesbacteria bacterium RIFCSPLOWO2_01_FULL_39_12</name>
    <dbReference type="NCBI Taxonomy" id="1797785"/>
    <lineage>
        <taxon>Bacteria</taxon>
        <taxon>Candidatus Daviesiibacteriota</taxon>
    </lineage>
</organism>
<dbReference type="InterPro" id="IPR036938">
    <property type="entry name" value="PAP2/HPO_sf"/>
</dbReference>
<feature type="transmembrane region" description="Helical" evidence="1">
    <location>
        <begin position="121"/>
        <end position="140"/>
    </location>
</feature>
<keyword evidence="1" id="KW-1133">Transmembrane helix</keyword>
<reference evidence="3 4" key="1">
    <citation type="journal article" date="2016" name="Nat. Commun.">
        <title>Thousands of microbial genomes shed light on interconnected biogeochemical processes in an aquifer system.</title>
        <authorList>
            <person name="Anantharaman K."/>
            <person name="Brown C.T."/>
            <person name="Hug L.A."/>
            <person name="Sharon I."/>
            <person name="Castelle C.J."/>
            <person name="Probst A.J."/>
            <person name="Thomas B.C."/>
            <person name="Singh A."/>
            <person name="Wilkins M.J."/>
            <person name="Karaoz U."/>
            <person name="Brodie E.L."/>
            <person name="Williams K.H."/>
            <person name="Hubbard S.S."/>
            <person name="Banfield J.F."/>
        </authorList>
    </citation>
    <scope>NUCLEOTIDE SEQUENCE [LARGE SCALE GENOMIC DNA]</scope>
</reference>
<dbReference type="Pfam" id="PF01569">
    <property type="entry name" value="PAP2"/>
    <property type="match status" value="1"/>
</dbReference>
<evidence type="ECO:0000256" key="1">
    <source>
        <dbReference type="SAM" id="Phobius"/>
    </source>
</evidence>
<comment type="caution">
    <text evidence="3">The sequence shown here is derived from an EMBL/GenBank/DDBJ whole genome shotgun (WGS) entry which is preliminary data.</text>
</comment>
<feature type="domain" description="Phosphatidic acid phosphatase type 2/haloperoxidase" evidence="2">
    <location>
        <begin position="52"/>
        <end position="161"/>
    </location>
</feature>
<dbReference type="PANTHER" id="PTHR14969">
    <property type="entry name" value="SPHINGOSINE-1-PHOSPHATE PHOSPHOHYDROLASE"/>
    <property type="match status" value="1"/>
</dbReference>
<feature type="transmembrane region" description="Helical" evidence="1">
    <location>
        <begin position="54"/>
        <end position="76"/>
    </location>
</feature>
<evidence type="ECO:0000259" key="2">
    <source>
        <dbReference type="SMART" id="SM00014"/>
    </source>
</evidence>
<dbReference type="Gene3D" id="1.20.144.10">
    <property type="entry name" value="Phosphatidic acid phosphatase type 2/haloperoxidase"/>
    <property type="match status" value="1"/>
</dbReference>
<proteinExistence type="predicted"/>
<keyword evidence="1" id="KW-0812">Transmembrane</keyword>
<feature type="transmembrane region" description="Helical" evidence="1">
    <location>
        <begin position="146"/>
        <end position="167"/>
    </location>
</feature>
<feature type="transmembrane region" description="Helical" evidence="1">
    <location>
        <begin position="22"/>
        <end position="42"/>
    </location>
</feature>